<evidence type="ECO:0000313" key="3">
    <source>
        <dbReference type="EMBL" id="HIX46052.1"/>
    </source>
</evidence>
<feature type="transmembrane region" description="Helical" evidence="1">
    <location>
        <begin position="75"/>
        <end position="92"/>
    </location>
</feature>
<dbReference type="EMBL" id="DXFB01000198">
    <property type="protein sequence ID" value="HIX46052.1"/>
    <property type="molecule type" value="Genomic_DNA"/>
</dbReference>
<keyword evidence="1" id="KW-1133">Transmembrane helix</keyword>
<reference evidence="3" key="2">
    <citation type="submission" date="2021-04" db="EMBL/GenBank/DDBJ databases">
        <authorList>
            <person name="Gilroy R."/>
        </authorList>
    </citation>
    <scope>NUCLEOTIDE SEQUENCE</scope>
    <source>
        <strain evidence="3">ChiHjej12B11-16260</strain>
    </source>
</reference>
<comment type="caution">
    <text evidence="3">The sequence shown here is derived from an EMBL/GenBank/DDBJ whole genome shotgun (WGS) entry which is preliminary data.</text>
</comment>
<dbReference type="InterPro" id="IPR006976">
    <property type="entry name" value="VanZ-like"/>
</dbReference>
<evidence type="ECO:0000313" key="4">
    <source>
        <dbReference type="Proteomes" id="UP000824246"/>
    </source>
</evidence>
<keyword evidence="1" id="KW-0472">Membrane</keyword>
<dbReference type="NCBIfam" id="NF037970">
    <property type="entry name" value="vanZ_1"/>
    <property type="match status" value="1"/>
</dbReference>
<protein>
    <submittedName>
        <fullName evidence="3">VanZ family protein</fullName>
    </submittedName>
</protein>
<feature type="transmembrane region" description="Helical" evidence="1">
    <location>
        <begin position="104"/>
        <end position="125"/>
    </location>
</feature>
<organism evidence="3 4">
    <name type="scientific">Candidatus Barnesiella excrementipullorum</name>
    <dbReference type="NCBI Taxonomy" id="2838479"/>
    <lineage>
        <taxon>Bacteria</taxon>
        <taxon>Pseudomonadati</taxon>
        <taxon>Bacteroidota</taxon>
        <taxon>Bacteroidia</taxon>
        <taxon>Bacteroidales</taxon>
        <taxon>Barnesiellaceae</taxon>
        <taxon>Barnesiella</taxon>
    </lineage>
</organism>
<evidence type="ECO:0000259" key="2">
    <source>
        <dbReference type="Pfam" id="PF04892"/>
    </source>
</evidence>
<evidence type="ECO:0000256" key="1">
    <source>
        <dbReference type="SAM" id="Phobius"/>
    </source>
</evidence>
<dbReference type="Proteomes" id="UP000824246">
    <property type="component" value="Unassembled WGS sequence"/>
</dbReference>
<dbReference type="PANTHER" id="PTHR28008">
    <property type="entry name" value="DOMAIN PROTEIN, PUTATIVE (AFU_ORTHOLOGUE AFUA_3G10980)-RELATED"/>
    <property type="match status" value="1"/>
</dbReference>
<reference evidence="3" key="1">
    <citation type="journal article" date="2021" name="PeerJ">
        <title>Extensive microbial diversity within the chicken gut microbiome revealed by metagenomics and culture.</title>
        <authorList>
            <person name="Gilroy R."/>
            <person name="Ravi A."/>
            <person name="Getino M."/>
            <person name="Pursley I."/>
            <person name="Horton D.L."/>
            <person name="Alikhan N.F."/>
            <person name="Baker D."/>
            <person name="Gharbi K."/>
            <person name="Hall N."/>
            <person name="Watson M."/>
            <person name="Adriaenssens E.M."/>
            <person name="Foster-Nyarko E."/>
            <person name="Jarju S."/>
            <person name="Secka A."/>
            <person name="Antonio M."/>
            <person name="Oren A."/>
            <person name="Chaudhuri R.R."/>
            <person name="La Ragione R."/>
            <person name="Hildebrand F."/>
            <person name="Pallen M.J."/>
        </authorList>
    </citation>
    <scope>NUCLEOTIDE SEQUENCE</scope>
    <source>
        <strain evidence="3">ChiHjej12B11-16260</strain>
    </source>
</reference>
<feature type="domain" description="VanZ-like" evidence="2">
    <location>
        <begin position="43"/>
        <end position="120"/>
    </location>
</feature>
<dbReference type="AlphaFoldDB" id="A0A9D1VTJ1"/>
<gene>
    <name evidence="3" type="ORF">H9982_07500</name>
</gene>
<name>A0A9D1VTJ1_9BACT</name>
<dbReference type="PANTHER" id="PTHR28008:SF1">
    <property type="entry name" value="DOMAIN PROTEIN, PUTATIVE (AFU_ORTHOLOGUE AFUA_3G10980)-RELATED"/>
    <property type="match status" value="1"/>
</dbReference>
<accession>A0A9D1VTJ1</accession>
<feature type="transmembrane region" description="Helical" evidence="1">
    <location>
        <begin position="7"/>
        <end position="25"/>
    </location>
</feature>
<feature type="transmembrane region" description="Helical" evidence="1">
    <location>
        <begin position="45"/>
        <end position="63"/>
    </location>
</feature>
<proteinExistence type="predicted"/>
<keyword evidence="1" id="KW-0812">Transmembrane</keyword>
<sequence>MKHLTFISCYIPTTMVLAAILYLSLASNPVPDTGGLFDFPGSDKVVHGIMYMGLTLIFCFDYYRQRPARNDSRILLAAFVIASLLGGVIEILQQAMHMGRTGDIYDFIADVVGAAIGIGIGVWGIKPFFLSRQAKTTH</sequence>
<dbReference type="Pfam" id="PF04892">
    <property type="entry name" value="VanZ"/>
    <property type="match status" value="1"/>
</dbReference>